<name>A0A1I8HSX6_9PLAT</name>
<protein>
    <submittedName>
        <fullName evidence="2">Alternative protein</fullName>
    </submittedName>
</protein>
<dbReference type="Proteomes" id="UP000095280">
    <property type="component" value="Unplaced"/>
</dbReference>
<accession>A0A1I8HSX6</accession>
<keyword evidence="1" id="KW-1185">Reference proteome</keyword>
<reference evidence="2" key="1">
    <citation type="submission" date="2016-11" db="UniProtKB">
        <authorList>
            <consortium name="WormBaseParasite"/>
        </authorList>
    </citation>
    <scope>IDENTIFICATION</scope>
</reference>
<evidence type="ECO:0000313" key="1">
    <source>
        <dbReference type="Proteomes" id="UP000095280"/>
    </source>
</evidence>
<evidence type="ECO:0000313" key="2">
    <source>
        <dbReference type="WBParaSite" id="maker-uti_cns_0007567-snap-gene-0.4-mRNA-1"/>
    </source>
</evidence>
<sequence>MKPWPGPGNSCWARPDRLGLAEEASRRWLTCCLLSLPSRPLTIPLNLRLQPSALPIPKVPRALISCRLLRLLRCQACQRPLRPLWTNLLIIC</sequence>
<proteinExistence type="predicted"/>
<dbReference type="AlphaFoldDB" id="A0A1I8HSX6"/>
<dbReference type="WBParaSite" id="maker-uti_cns_0007567-snap-gene-0.4-mRNA-1">
    <property type="protein sequence ID" value="maker-uti_cns_0007567-snap-gene-0.4-mRNA-1"/>
    <property type="gene ID" value="maker-uti_cns_0007567-snap-gene-0.4"/>
</dbReference>
<organism evidence="1 2">
    <name type="scientific">Macrostomum lignano</name>
    <dbReference type="NCBI Taxonomy" id="282301"/>
    <lineage>
        <taxon>Eukaryota</taxon>
        <taxon>Metazoa</taxon>
        <taxon>Spiralia</taxon>
        <taxon>Lophotrochozoa</taxon>
        <taxon>Platyhelminthes</taxon>
        <taxon>Rhabditophora</taxon>
        <taxon>Macrostomorpha</taxon>
        <taxon>Macrostomida</taxon>
        <taxon>Macrostomidae</taxon>
        <taxon>Macrostomum</taxon>
    </lineage>
</organism>